<evidence type="ECO:0000256" key="10">
    <source>
        <dbReference type="PROSITE-ProRule" id="PRU00221"/>
    </source>
</evidence>
<dbReference type="AlphaFoldDB" id="A0ABD2X053"/>
<dbReference type="CDD" id="cd00200">
    <property type="entry name" value="WD40"/>
    <property type="match status" value="1"/>
</dbReference>
<keyword evidence="16" id="KW-1185">Reference proteome</keyword>
<evidence type="ECO:0000313" key="16">
    <source>
        <dbReference type="Proteomes" id="UP001627154"/>
    </source>
</evidence>
<evidence type="ECO:0000256" key="5">
    <source>
        <dbReference type="ARBA" id="ARBA00022737"/>
    </source>
</evidence>
<evidence type="ECO:0000256" key="8">
    <source>
        <dbReference type="ARBA" id="ARBA00023163"/>
    </source>
</evidence>
<name>A0ABD2X053_9HYME</name>
<dbReference type="InterPro" id="IPR036322">
    <property type="entry name" value="WD40_repeat_dom_sf"/>
</dbReference>
<dbReference type="SUPFAM" id="SSF50978">
    <property type="entry name" value="WD40 repeat-like"/>
    <property type="match status" value="2"/>
</dbReference>
<sequence>MRLIKPNWVTHDGSPIFSIDIHPHSKKFATGGSGGDAGRVVIWNLEPVVDEKKEMDPNVPKMLCQLDNHYACVNCVRWNADGLLASGGDDKLIMIWKLSKFGGGSVFGSTKTNVETWKCVKTLRGHAGDILDLAWAPNNVWLASASVDNTVIVWETNSATIVRVIKGHTGLVKGVSWDPIGKYLASQSDDKTLRIWSTANFSEEKIITEPFKECGGTTHVLRLSWSPDGQYLVSAHAMNGGGSTAQIIDRNGWEVDKDYVGHRKAVTCVRFHQRILARDKKHYCVAALGSRDRSISIWSTALKRPLVVVHELFVASILDISWSQTGLCCCACSKDGTTVFIQFNHDELGEPLDPASQLKLQENIYGKQTKGKFLIIEDPSLYQEELPEPRPLEDLFKPPITSVKSNNISSEQPSSIPKGPINKQIETKTKDGKRRITPMFIPVTPDMEEDMEKATSSEAAKPFSSSSQAKSSIVIEKRDEVKEGPELVSVIDETPGLSEKARKILPPMSPTPTDSKQPNLSEGSDSVQPRVAQLRREADEIFPQLKPKDNLGASYGKLVLTALYKDELTLLQLCQETTASEKWYHYLGYRPTAVAVTSLLAVITLEDGSVHIFLTPRGVRAVPPIIPPAPISRLHASGNKVMVISCNGEVRVWEIKGAYDCKITIKTNASHLVAPKSSLYACQLHNGMPFLVFSSNRAYVYSKDMETWMLIGDSEDPIWRWASLTSLGKLAGDRKPVDGTLAQLQEGLNTLNGKHVPKLKFSSGAETLVSYYGLQALTARALGSSLEFGYWTNVYVNYLCTHDETDKRIRIVLDELLGPSHSMAHLSNWDPKILDLEKHKLLREVMHIIKQHPRWQRLYIEYNEQLEFVSKLRAEHVNGDTKNSQAENEIKV</sequence>
<dbReference type="InterPro" id="IPR019775">
    <property type="entry name" value="WD40_repeat_CS"/>
</dbReference>
<evidence type="ECO:0000256" key="12">
    <source>
        <dbReference type="SAM" id="MobiDB-lite"/>
    </source>
</evidence>
<dbReference type="Pfam" id="PF24105">
    <property type="entry name" value="Beta-prop_CAF1B_HIR1"/>
    <property type="match status" value="1"/>
</dbReference>
<keyword evidence="9 11" id="KW-0539">Nucleus</keyword>
<comment type="subcellular location">
    <subcellularLocation>
        <location evidence="2 11">Nucleus</location>
    </subcellularLocation>
</comment>
<comment type="caution">
    <text evidence="15">The sequence shown here is derived from an EMBL/GenBank/DDBJ whole genome shotgun (WGS) entry which is preliminary data.</text>
</comment>
<dbReference type="Proteomes" id="UP001627154">
    <property type="component" value="Unassembled WGS sequence"/>
</dbReference>
<dbReference type="PANTHER" id="PTHR13831:SF0">
    <property type="entry name" value="PROTEIN HIRA"/>
    <property type="match status" value="1"/>
</dbReference>
<keyword evidence="8 11" id="KW-0804">Transcription</keyword>
<dbReference type="EMBL" id="JBJJXI010000059">
    <property type="protein sequence ID" value="KAL3398776.1"/>
    <property type="molecule type" value="Genomic_DNA"/>
</dbReference>
<dbReference type="PROSITE" id="PS00678">
    <property type="entry name" value="WD_REPEATS_1"/>
    <property type="match status" value="1"/>
</dbReference>
<feature type="repeat" description="WD" evidence="10">
    <location>
        <begin position="66"/>
        <end position="99"/>
    </location>
</feature>
<evidence type="ECO:0000256" key="1">
    <source>
        <dbReference type="ARBA" id="ARBA00002677"/>
    </source>
</evidence>
<keyword evidence="7 11" id="KW-0805">Transcription regulation</keyword>
<dbReference type="Gene3D" id="2.130.10.10">
    <property type="entry name" value="YVTN repeat-like/Quinoprotein amine dehydrogenase"/>
    <property type="match status" value="2"/>
</dbReference>
<dbReference type="PRINTS" id="PR00320">
    <property type="entry name" value="GPROTEINBRPT"/>
</dbReference>
<keyword evidence="4 10" id="KW-0853">WD repeat</keyword>
<reference evidence="15 16" key="1">
    <citation type="journal article" date="2024" name="bioRxiv">
        <title>A reference genome for Trichogramma kaykai: A tiny desert-dwelling parasitoid wasp with competing sex-ratio distorters.</title>
        <authorList>
            <person name="Culotta J."/>
            <person name="Lindsey A.R."/>
        </authorList>
    </citation>
    <scope>NUCLEOTIDE SEQUENCE [LARGE SCALE GENOMIC DNA]</scope>
    <source>
        <strain evidence="15 16">KSX58</strain>
    </source>
</reference>
<evidence type="ECO:0000256" key="2">
    <source>
        <dbReference type="ARBA" id="ARBA00004123"/>
    </source>
</evidence>
<feature type="region of interest" description="Disordered" evidence="12">
    <location>
        <begin position="448"/>
        <end position="477"/>
    </location>
</feature>
<dbReference type="InterPro" id="IPR020472">
    <property type="entry name" value="WD40_PAC1"/>
</dbReference>
<evidence type="ECO:0000256" key="7">
    <source>
        <dbReference type="ARBA" id="ARBA00023015"/>
    </source>
</evidence>
<feature type="domain" description="CAF1B/HIR1 beta-propeller" evidence="14">
    <location>
        <begin position="1"/>
        <end position="200"/>
    </location>
</feature>
<dbReference type="Pfam" id="PF09453">
    <property type="entry name" value="HIRA_B"/>
    <property type="match status" value="1"/>
</dbReference>
<keyword evidence="11" id="KW-0678">Repressor</keyword>
<dbReference type="Pfam" id="PF07569">
    <property type="entry name" value="Hira"/>
    <property type="match status" value="1"/>
</dbReference>
<dbReference type="InterPro" id="IPR031120">
    <property type="entry name" value="HIR1-like"/>
</dbReference>
<dbReference type="InterPro" id="IPR015943">
    <property type="entry name" value="WD40/YVTN_repeat-like_dom_sf"/>
</dbReference>
<gene>
    <name evidence="15" type="ORF">TKK_007891</name>
</gene>
<keyword evidence="5 11" id="KW-0677">Repeat</keyword>
<dbReference type="InterPro" id="IPR019015">
    <property type="entry name" value="HIRA_B_motif"/>
</dbReference>
<feature type="compositionally biased region" description="Polar residues" evidence="12">
    <location>
        <begin position="511"/>
        <end position="527"/>
    </location>
</feature>
<feature type="repeat" description="WD" evidence="10">
    <location>
        <begin position="123"/>
        <end position="164"/>
    </location>
</feature>
<accession>A0ABD2X053</accession>
<comment type="function">
    <text evidence="1 11">Required for replication-independent chromatin assembly and for the periodic repression of histone gene transcription during the cell cycle.</text>
</comment>
<feature type="compositionally biased region" description="Low complexity" evidence="12">
    <location>
        <begin position="456"/>
        <end position="472"/>
    </location>
</feature>
<dbReference type="GO" id="GO:0006325">
    <property type="term" value="P:chromatin organization"/>
    <property type="evidence" value="ECO:0007669"/>
    <property type="project" value="UniProtKB-KW"/>
</dbReference>
<keyword evidence="6 11" id="KW-0156">Chromatin regulator</keyword>
<dbReference type="PROSITE" id="PS50082">
    <property type="entry name" value="WD_REPEATS_2"/>
    <property type="match status" value="3"/>
</dbReference>
<evidence type="ECO:0000256" key="3">
    <source>
        <dbReference type="ARBA" id="ARBA00007306"/>
    </source>
</evidence>
<organism evidence="15 16">
    <name type="scientific">Trichogramma kaykai</name>
    <dbReference type="NCBI Taxonomy" id="54128"/>
    <lineage>
        <taxon>Eukaryota</taxon>
        <taxon>Metazoa</taxon>
        <taxon>Ecdysozoa</taxon>
        <taxon>Arthropoda</taxon>
        <taxon>Hexapoda</taxon>
        <taxon>Insecta</taxon>
        <taxon>Pterygota</taxon>
        <taxon>Neoptera</taxon>
        <taxon>Endopterygota</taxon>
        <taxon>Hymenoptera</taxon>
        <taxon>Apocrita</taxon>
        <taxon>Proctotrupomorpha</taxon>
        <taxon>Chalcidoidea</taxon>
        <taxon>Trichogrammatidae</taxon>
        <taxon>Trichogramma</taxon>
    </lineage>
</organism>
<dbReference type="InterPro" id="IPR055410">
    <property type="entry name" value="Beta-prop_CAF1B_HIR1"/>
</dbReference>
<feature type="repeat" description="WD" evidence="10">
    <location>
        <begin position="165"/>
        <end position="206"/>
    </location>
</feature>
<evidence type="ECO:0000256" key="9">
    <source>
        <dbReference type="ARBA" id="ARBA00023242"/>
    </source>
</evidence>
<evidence type="ECO:0000259" key="13">
    <source>
        <dbReference type="Pfam" id="PF07569"/>
    </source>
</evidence>
<evidence type="ECO:0000256" key="4">
    <source>
        <dbReference type="ARBA" id="ARBA00022574"/>
    </source>
</evidence>
<dbReference type="SMART" id="SM00320">
    <property type="entry name" value="WD40"/>
    <property type="match status" value="7"/>
</dbReference>
<proteinExistence type="inferred from homology"/>
<dbReference type="PROSITE" id="PS50294">
    <property type="entry name" value="WD_REPEATS_REGION"/>
    <property type="match status" value="3"/>
</dbReference>
<protein>
    <recommendedName>
        <fullName evidence="11">Protein HIRA</fullName>
    </recommendedName>
</protein>
<evidence type="ECO:0000256" key="11">
    <source>
        <dbReference type="RuleBase" id="RU364014"/>
    </source>
</evidence>
<dbReference type="InterPro" id="IPR011494">
    <property type="entry name" value="HIRA-like_C"/>
</dbReference>
<feature type="domain" description="Protein HIRA-like C-terminal" evidence="13">
    <location>
        <begin position="618"/>
        <end position="816"/>
    </location>
</feature>
<evidence type="ECO:0000259" key="14">
    <source>
        <dbReference type="Pfam" id="PF24105"/>
    </source>
</evidence>
<evidence type="ECO:0000313" key="15">
    <source>
        <dbReference type="EMBL" id="KAL3398776.1"/>
    </source>
</evidence>
<comment type="similarity">
    <text evidence="3 11">Belongs to the WD repeat HIR1 family.</text>
</comment>
<dbReference type="InterPro" id="IPR001680">
    <property type="entry name" value="WD40_rpt"/>
</dbReference>
<dbReference type="PANTHER" id="PTHR13831">
    <property type="entry name" value="MEMBER OF THE HIR1 FAMILY OF WD-REPEAT PROTEINS"/>
    <property type="match status" value="1"/>
</dbReference>
<evidence type="ECO:0000256" key="6">
    <source>
        <dbReference type="ARBA" id="ARBA00022853"/>
    </source>
</evidence>
<dbReference type="GO" id="GO:0005634">
    <property type="term" value="C:nucleus"/>
    <property type="evidence" value="ECO:0007669"/>
    <property type="project" value="UniProtKB-SubCell"/>
</dbReference>
<dbReference type="Pfam" id="PF00400">
    <property type="entry name" value="WD40"/>
    <property type="match status" value="2"/>
</dbReference>
<feature type="region of interest" description="Disordered" evidence="12">
    <location>
        <begin position="498"/>
        <end position="529"/>
    </location>
</feature>